<dbReference type="InterPro" id="IPR053151">
    <property type="entry name" value="RNase_H-like"/>
</dbReference>
<dbReference type="GO" id="GO:0003676">
    <property type="term" value="F:nucleic acid binding"/>
    <property type="evidence" value="ECO:0007669"/>
    <property type="project" value="InterPro"/>
</dbReference>
<evidence type="ECO:0000313" key="2">
    <source>
        <dbReference type="EnsemblPlants" id="QL02p100702:mrna"/>
    </source>
</evidence>
<dbReference type="Proteomes" id="UP000594261">
    <property type="component" value="Chromosome 2"/>
</dbReference>
<dbReference type="InterPro" id="IPR036397">
    <property type="entry name" value="RNaseH_sf"/>
</dbReference>
<dbReference type="PANTHER" id="PTHR47723">
    <property type="entry name" value="OS05G0353850 PROTEIN"/>
    <property type="match status" value="1"/>
</dbReference>
<reference evidence="2" key="2">
    <citation type="submission" date="2021-01" db="UniProtKB">
        <authorList>
            <consortium name="EnsemblPlants"/>
        </authorList>
    </citation>
    <scope>IDENTIFICATION</scope>
</reference>
<dbReference type="InterPro" id="IPR002156">
    <property type="entry name" value="RNaseH_domain"/>
</dbReference>
<dbReference type="InterPro" id="IPR012337">
    <property type="entry name" value="RNaseH-like_sf"/>
</dbReference>
<accession>A0A7N2L3E5</accession>
<evidence type="ECO:0000313" key="3">
    <source>
        <dbReference type="Proteomes" id="UP000594261"/>
    </source>
</evidence>
<name>A0A7N2L3E5_QUELO</name>
<proteinExistence type="predicted"/>
<evidence type="ECO:0000259" key="1">
    <source>
        <dbReference type="Pfam" id="PF13456"/>
    </source>
</evidence>
<dbReference type="Gene3D" id="3.30.420.10">
    <property type="entry name" value="Ribonuclease H-like superfamily/Ribonuclease H"/>
    <property type="match status" value="1"/>
</dbReference>
<dbReference type="InterPro" id="IPR044730">
    <property type="entry name" value="RNase_H-like_dom_plant"/>
</dbReference>
<dbReference type="Gramene" id="QL02p100702:mrna">
    <property type="protein sequence ID" value="QL02p100702:mrna"/>
    <property type="gene ID" value="QL02p100702"/>
</dbReference>
<feature type="domain" description="RNase H type-1" evidence="1">
    <location>
        <begin position="41"/>
        <end position="135"/>
    </location>
</feature>
<dbReference type="CDD" id="cd06222">
    <property type="entry name" value="RNase_H_like"/>
    <property type="match status" value="1"/>
</dbReference>
<dbReference type="Pfam" id="PF13456">
    <property type="entry name" value="RVT_3"/>
    <property type="match status" value="1"/>
</dbReference>
<organism evidence="2 3">
    <name type="scientific">Quercus lobata</name>
    <name type="common">Valley oak</name>
    <dbReference type="NCBI Taxonomy" id="97700"/>
    <lineage>
        <taxon>Eukaryota</taxon>
        <taxon>Viridiplantae</taxon>
        <taxon>Streptophyta</taxon>
        <taxon>Embryophyta</taxon>
        <taxon>Tracheophyta</taxon>
        <taxon>Spermatophyta</taxon>
        <taxon>Magnoliopsida</taxon>
        <taxon>eudicotyledons</taxon>
        <taxon>Gunneridae</taxon>
        <taxon>Pentapetalae</taxon>
        <taxon>rosids</taxon>
        <taxon>fabids</taxon>
        <taxon>Fagales</taxon>
        <taxon>Fagaceae</taxon>
        <taxon>Quercus</taxon>
    </lineage>
</organism>
<reference evidence="3" key="1">
    <citation type="journal article" date="2016" name="G3 (Bethesda)">
        <title>First Draft Assembly and Annotation of the Genome of a California Endemic Oak Quercus lobata Nee (Fagaceae).</title>
        <authorList>
            <person name="Sork V.L."/>
            <person name="Fitz-Gibbon S.T."/>
            <person name="Puiu D."/>
            <person name="Crepeau M."/>
            <person name="Gugger P.F."/>
            <person name="Sherman R."/>
            <person name="Stevens K."/>
            <person name="Langley C.H."/>
            <person name="Pellegrini M."/>
            <person name="Salzberg S.L."/>
        </authorList>
    </citation>
    <scope>NUCLEOTIDE SEQUENCE [LARGE SCALE GENOMIC DNA]</scope>
    <source>
        <strain evidence="3">cv. SW786</strain>
    </source>
</reference>
<sequence>MLKLFVESHLSRRYVPDSIVWLRSQQKKGLFTMKSAYKTARKILRGRSNGSTSATGPAVKSSDEAELLACRKAIEFARDAGILELVIEGDNVNAITAISTNVANQSMLGNVVEDIHQLLHGLNWVKISCTKRSRN</sequence>
<protein>
    <recommendedName>
        <fullName evidence="1">RNase H type-1 domain-containing protein</fullName>
    </recommendedName>
</protein>
<keyword evidence="3" id="KW-1185">Reference proteome</keyword>
<dbReference type="SUPFAM" id="SSF53098">
    <property type="entry name" value="Ribonuclease H-like"/>
    <property type="match status" value="1"/>
</dbReference>
<dbReference type="PANTHER" id="PTHR47723:SF19">
    <property type="entry name" value="POLYNUCLEOTIDYL TRANSFERASE, RIBONUCLEASE H-LIKE SUPERFAMILY PROTEIN"/>
    <property type="match status" value="1"/>
</dbReference>
<dbReference type="AlphaFoldDB" id="A0A7N2L3E5"/>
<dbReference type="GO" id="GO:0004523">
    <property type="term" value="F:RNA-DNA hybrid ribonuclease activity"/>
    <property type="evidence" value="ECO:0007669"/>
    <property type="project" value="InterPro"/>
</dbReference>
<dbReference type="InParanoid" id="A0A7N2L3E5"/>
<dbReference type="EnsemblPlants" id="QL02p100702:mrna">
    <property type="protein sequence ID" value="QL02p100702:mrna"/>
    <property type="gene ID" value="QL02p100702"/>
</dbReference>